<feature type="non-terminal residue" evidence="18">
    <location>
        <position position="1271"/>
    </location>
</feature>
<dbReference type="PANTHER" id="PTHR24349">
    <property type="entry name" value="SERINE/THREONINE-PROTEIN KINASE"/>
    <property type="match status" value="1"/>
</dbReference>
<dbReference type="Pfam" id="PF00069">
    <property type="entry name" value="Pkinase"/>
    <property type="match status" value="1"/>
</dbReference>
<dbReference type="PROSITE" id="PS00107">
    <property type="entry name" value="PROTEIN_KINASE_ATP"/>
    <property type="match status" value="1"/>
</dbReference>
<feature type="region of interest" description="Disordered" evidence="15">
    <location>
        <begin position="142"/>
        <end position="213"/>
    </location>
</feature>
<dbReference type="PROSITE" id="PS00108">
    <property type="entry name" value="PROTEIN_KINASE_ST"/>
    <property type="match status" value="1"/>
</dbReference>
<keyword evidence="8" id="KW-0418">Kinase</keyword>
<evidence type="ECO:0000256" key="4">
    <source>
        <dbReference type="ARBA" id="ARBA00022679"/>
    </source>
</evidence>
<dbReference type="SMART" id="SM00220">
    <property type="entry name" value="S_TKc"/>
    <property type="match status" value="1"/>
</dbReference>
<evidence type="ECO:0000256" key="13">
    <source>
        <dbReference type="ARBA" id="ARBA00048679"/>
    </source>
</evidence>
<evidence type="ECO:0000256" key="1">
    <source>
        <dbReference type="ARBA" id="ARBA00001946"/>
    </source>
</evidence>
<evidence type="ECO:0000256" key="14">
    <source>
        <dbReference type="PROSITE-ProRule" id="PRU10141"/>
    </source>
</evidence>
<dbReference type="CDD" id="cd00051">
    <property type="entry name" value="EFh"/>
    <property type="match status" value="1"/>
</dbReference>
<dbReference type="GO" id="GO:0005509">
    <property type="term" value="F:calcium ion binding"/>
    <property type="evidence" value="ECO:0007669"/>
    <property type="project" value="InterPro"/>
</dbReference>
<dbReference type="InterPro" id="IPR018247">
    <property type="entry name" value="EF_Hand_1_Ca_BS"/>
</dbReference>
<comment type="catalytic activity">
    <reaction evidence="13">
        <text>L-seryl-[protein] + ATP = O-phospho-L-seryl-[protein] + ADP + H(+)</text>
        <dbReference type="Rhea" id="RHEA:17989"/>
        <dbReference type="Rhea" id="RHEA-COMP:9863"/>
        <dbReference type="Rhea" id="RHEA-COMP:11604"/>
        <dbReference type="ChEBI" id="CHEBI:15378"/>
        <dbReference type="ChEBI" id="CHEBI:29999"/>
        <dbReference type="ChEBI" id="CHEBI:30616"/>
        <dbReference type="ChEBI" id="CHEBI:83421"/>
        <dbReference type="ChEBI" id="CHEBI:456216"/>
        <dbReference type="EC" id="2.7.11.1"/>
    </reaction>
</comment>
<keyword evidence="7 14" id="KW-0547">Nucleotide-binding</keyword>
<accession>A0A812JPD6</accession>
<dbReference type="Gene3D" id="1.10.238.10">
    <property type="entry name" value="EF-hand"/>
    <property type="match status" value="1"/>
</dbReference>
<dbReference type="FunFam" id="3.30.200.20:FF:000315">
    <property type="entry name" value="Calcium-dependent protein kinase 3"/>
    <property type="match status" value="1"/>
</dbReference>
<dbReference type="EMBL" id="CAJNIZ010002589">
    <property type="protein sequence ID" value="CAE7212333.1"/>
    <property type="molecule type" value="Genomic_DNA"/>
</dbReference>
<dbReference type="EC" id="2.7.11.1" evidence="2"/>
<dbReference type="PROSITE" id="PS50011">
    <property type="entry name" value="PROTEIN_KINASE_DOM"/>
    <property type="match status" value="1"/>
</dbReference>
<evidence type="ECO:0000313" key="19">
    <source>
        <dbReference type="Proteomes" id="UP000649617"/>
    </source>
</evidence>
<dbReference type="OrthoDB" id="437987at2759"/>
<evidence type="ECO:0000256" key="9">
    <source>
        <dbReference type="ARBA" id="ARBA00022837"/>
    </source>
</evidence>
<feature type="compositionally biased region" description="Low complexity" evidence="15">
    <location>
        <begin position="171"/>
        <end position="201"/>
    </location>
</feature>
<feature type="region of interest" description="Disordered" evidence="15">
    <location>
        <begin position="61"/>
        <end position="120"/>
    </location>
</feature>
<dbReference type="InterPro" id="IPR017441">
    <property type="entry name" value="Protein_kinase_ATP_BS"/>
</dbReference>
<organism evidence="18 19">
    <name type="scientific">Symbiodinium pilosum</name>
    <name type="common">Dinoflagellate</name>
    <dbReference type="NCBI Taxonomy" id="2952"/>
    <lineage>
        <taxon>Eukaryota</taxon>
        <taxon>Sar</taxon>
        <taxon>Alveolata</taxon>
        <taxon>Dinophyceae</taxon>
        <taxon>Suessiales</taxon>
        <taxon>Symbiodiniaceae</taxon>
        <taxon>Symbiodinium</taxon>
    </lineage>
</organism>
<keyword evidence="6" id="KW-0677">Repeat</keyword>
<evidence type="ECO:0000256" key="8">
    <source>
        <dbReference type="ARBA" id="ARBA00022777"/>
    </source>
</evidence>
<dbReference type="PROSITE" id="PS50222">
    <property type="entry name" value="EF_HAND_2"/>
    <property type="match status" value="1"/>
</dbReference>
<comment type="similarity">
    <text evidence="11">Belongs to the protein kinase superfamily. Ser/Thr protein kinase family. CDPK subfamily.</text>
</comment>
<dbReference type="SMART" id="SM00054">
    <property type="entry name" value="EFh"/>
    <property type="match status" value="2"/>
</dbReference>
<evidence type="ECO:0000256" key="5">
    <source>
        <dbReference type="ARBA" id="ARBA00022723"/>
    </source>
</evidence>
<keyword evidence="9" id="KW-0106">Calcium</keyword>
<name>A0A812JPD6_SYMPI</name>
<keyword evidence="19" id="KW-1185">Reference proteome</keyword>
<dbReference type="PROSITE" id="PS00018">
    <property type="entry name" value="EF_HAND_1"/>
    <property type="match status" value="1"/>
</dbReference>
<dbReference type="Proteomes" id="UP000649617">
    <property type="component" value="Unassembled WGS sequence"/>
</dbReference>
<dbReference type="InterPro" id="IPR000719">
    <property type="entry name" value="Prot_kinase_dom"/>
</dbReference>
<feature type="compositionally biased region" description="Low complexity" evidence="15">
    <location>
        <begin position="108"/>
        <end position="120"/>
    </location>
</feature>
<feature type="domain" description="EF-hand" evidence="17">
    <location>
        <begin position="1099"/>
        <end position="1134"/>
    </location>
</feature>
<dbReference type="SUPFAM" id="SSF56112">
    <property type="entry name" value="Protein kinase-like (PK-like)"/>
    <property type="match status" value="1"/>
</dbReference>
<dbReference type="InterPro" id="IPR008271">
    <property type="entry name" value="Ser/Thr_kinase_AS"/>
</dbReference>
<dbReference type="GO" id="GO:0005524">
    <property type="term" value="F:ATP binding"/>
    <property type="evidence" value="ECO:0007669"/>
    <property type="project" value="UniProtKB-UniRule"/>
</dbReference>
<reference evidence="18" key="1">
    <citation type="submission" date="2021-02" db="EMBL/GenBank/DDBJ databases">
        <authorList>
            <person name="Dougan E. K."/>
            <person name="Rhodes N."/>
            <person name="Thang M."/>
            <person name="Chan C."/>
        </authorList>
    </citation>
    <scope>NUCLEOTIDE SEQUENCE</scope>
</reference>
<protein>
    <recommendedName>
        <fullName evidence="2">non-specific serine/threonine protein kinase</fullName>
        <ecNumber evidence="2">2.7.11.1</ecNumber>
    </recommendedName>
</protein>
<sequence length="1271" mass="141710">SRFDLQAFISQQREGQKQASSLLRGEALVGTIWASVQPLSSPSRSKTAAEAPTLSQQLQILRQGSSSSQSPGSKMSNGSQLRSPGRRIGCIAFPSRAGQRSPIPCGGSAPRVSSPSPVMRSNTLLEERRPAPLGAAILTAAGTPQASASGTPGTSRFKASDLDSARHSQISGASPASASTARASPNAPRPARSRSSLSAGSEKSPGSRLNFTEKAQRDLVELMRSKDRLRAYAERPFKAGRTLLAGNRLGFEDFQQALRELLQELHISVPGDKQMQALFDKHRGANEGVGSEDFEALLFRLLCFLRASEEVRVNPGADARSCSEERDKRWRQEFIQKNPQRFHDVYEVQQQLGKGSFGTVYLVSHRTQVDQNKEKRVRVCKIISKLKAKEAKTSEAKVREEFAVLKQLDHPHVLRIFEDFEDDENFYLIMEQCRGGDLGAYVKRLEPMDAYSYEFWVAKVMQHTLSAIAYCHSKAVIHKDLKPENVMLSTTRDTPVAQMHVVVVDFGLAEVFANSTDRSDVVSGTPPYMAPEVWQGNFSKSCDVWSAGCMLFFLLSGRLPFVAATVKEFPKAVQQEPDWAAMGGATQEAQLICRQMLQKMEHQRPTAQTCLKDRFTDGGCFEHLTWRGLYPTAEHAANYRKKACPLSASGNRNRLGRQLLQWYRAHALGCFGRQSIKHRGCPTYQAPGAHPGRIRSAIWRSQQRLHSTSWIREDVPPFSISDVSQACLIGSPNHFEWRQQKLLDWVRWGSCGQVGGSVVASETPLRCACSGLWSVWCRGRRGVYLAQGSEPFSNDAFASKTCWCDGGRREDPDWPSWLEPSRLCTTFLQLPLLWDGIGFDKDGIMWENSNIRNVRTFYGRVVHVGSKRRAAAHHCTPSTVRETGDLGLARHGRLVLRALLPSYYRHVYARNVADVIQHGLAATKLAHDVFSEEVSEVCRASSRWLDFMWSHNNLRKGYLLSNVAMSRDVDSCDTSWPCHYKGLERRDSIENDGCLLCDTERPCFDSRAEEPCTSPFRFSYWNADCSRGARLSPAPCGWATCTCSRAICWYFSADFKAAMSWISGTKLMIFLTVYTLLEKGWTGLESQVVCAVATQLDASQQTTVNEAFKAFDADGDGHLSAEELRQGLMQFGASPEQAEQIVGELDVGRTGQVSYTEFLAGIINLRCKKPEEQDRLLSIAWEQFRPDANGLVKVQDIQNALATRGMTVADMPDGFLAALNKDHTQYISFDSFKALLLFDESDQMVPASSERGRGAKFIRWCVSFMLKPSEQ</sequence>
<proteinExistence type="inferred from homology"/>
<evidence type="ECO:0000256" key="6">
    <source>
        <dbReference type="ARBA" id="ARBA00022737"/>
    </source>
</evidence>
<evidence type="ECO:0000259" key="16">
    <source>
        <dbReference type="PROSITE" id="PS50011"/>
    </source>
</evidence>
<dbReference type="InterPro" id="IPR011992">
    <property type="entry name" value="EF-hand-dom_pair"/>
</dbReference>
<comment type="cofactor">
    <cofactor evidence="1">
        <name>Mg(2+)</name>
        <dbReference type="ChEBI" id="CHEBI:18420"/>
    </cofactor>
</comment>
<dbReference type="InterPro" id="IPR002048">
    <property type="entry name" value="EF_hand_dom"/>
</dbReference>
<evidence type="ECO:0000259" key="17">
    <source>
        <dbReference type="PROSITE" id="PS50222"/>
    </source>
</evidence>
<gene>
    <name evidence="18" type="primary">CPK4</name>
    <name evidence="18" type="ORF">SPIL2461_LOCUS2377</name>
</gene>
<keyword evidence="10 14" id="KW-0067">ATP-binding</keyword>
<evidence type="ECO:0000256" key="10">
    <source>
        <dbReference type="ARBA" id="ARBA00022840"/>
    </source>
</evidence>
<dbReference type="AlphaFoldDB" id="A0A812JPD6"/>
<comment type="catalytic activity">
    <reaction evidence="12">
        <text>L-threonyl-[protein] + ATP = O-phospho-L-threonyl-[protein] + ADP + H(+)</text>
        <dbReference type="Rhea" id="RHEA:46608"/>
        <dbReference type="Rhea" id="RHEA-COMP:11060"/>
        <dbReference type="Rhea" id="RHEA-COMP:11605"/>
        <dbReference type="ChEBI" id="CHEBI:15378"/>
        <dbReference type="ChEBI" id="CHEBI:30013"/>
        <dbReference type="ChEBI" id="CHEBI:30616"/>
        <dbReference type="ChEBI" id="CHEBI:61977"/>
        <dbReference type="ChEBI" id="CHEBI:456216"/>
        <dbReference type="EC" id="2.7.11.1"/>
    </reaction>
</comment>
<feature type="compositionally biased region" description="Low complexity" evidence="15">
    <location>
        <begin position="61"/>
        <end position="79"/>
    </location>
</feature>
<evidence type="ECO:0000256" key="7">
    <source>
        <dbReference type="ARBA" id="ARBA00022741"/>
    </source>
</evidence>
<evidence type="ECO:0000256" key="11">
    <source>
        <dbReference type="ARBA" id="ARBA00024334"/>
    </source>
</evidence>
<dbReference type="SUPFAM" id="SSF47473">
    <property type="entry name" value="EF-hand"/>
    <property type="match status" value="1"/>
</dbReference>
<feature type="domain" description="Protein kinase" evidence="16">
    <location>
        <begin position="346"/>
        <end position="616"/>
    </location>
</feature>
<evidence type="ECO:0000256" key="2">
    <source>
        <dbReference type="ARBA" id="ARBA00012513"/>
    </source>
</evidence>
<evidence type="ECO:0000256" key="12">
    <source>
        <dbReference type="ARBA" id="ARBA00047899"/>
    </source>
</evidence>
<feature type="compositionally biased region" description="Polar residues" evidence="15">
    <location>
        <begin position="142"/>
        <end position="154"/>
    </location>
</feature>
<keyword evidence="3" id="KW-0723">Serine/threonine-protein kinase</keyword>
<evidence type="ECO:0000256" key="15">
    <source>
        <dbReference type="SAM" id="MobiDB-lite"/>
    </source>
</evidence>
<dbReference type="Pfam" id="PF13499">
    <property type="entry name" value="EF-hand_7"/>
    <property type="match status" value="1"/>
</dbReference>
<feature type="binding site" evidence="14">
    <location>
        <position position="381"/>
    </location>
    <ligand>
        <name>ATP</name>
        <dbReference type="ChEBI" id="CHEBI:30616"/>
    </ligand>
</feature>
<dbReference type="Gene3D" id="1.10.510.10">
    <property type="entry name" value="Transferase(Phosphotransferase) domain 1"/>
    <property type="match status" value="1"/>
</dbReference>
<dbReference type="GO" id="GO:0004674">
    <property type="term" value="F:protein serine/threonine kinase activity"/>
    <property type="evidence" value="ECO:0007669"/>
    <property type="project" value="UniProtKB-KW"/>
</dbReference>
<keyword evidence="4" id="KW-0808">Transferase</keyword>
<dbReference type="InterPro" id="IPR011009">
    <property type="entry name" value="Kinase-like_dom_sf"/>
</dbReference>
<dbReference type="InterPro" id="IPR050205">
    <property type="entry name" value="CDPK_Ser/Thr_kinases"/>
</dbReference>
<evidence type="ECO:0000313" key="18">
    <source>
        <dbReference type="EMBL" id="CAE7212333.1"/>
    </source>
</evidence>
<evidence type="ECO:0000256" key="3">
    <source>
        <dbReference type="ARBA" id="ARBA00022527"/>
    </source>
</evidence>
<keyword evidence="5" id="KW-0479">Metal-binding</keyword>
<comment type="caution">
    <text evidence="18">The sequence shown here is derived from an EMBL/GenBank/DDBJ whole genome shotgun (WGS) entry which is preliminary data.</text>
</comment>